<dbReference type="AlphaFoldDB" id="A0A2W4W666"/>
<gene>
    <name evidence="2" type="ORF">DCF17_15845</name>
</gene>
<protein>
    <recommendedName>
        <fullName evidence="4">VCBS repeat-containing protein</fullName>
    </recommendedName>
</protein>
<evidence type="ECO:0008006" key="4">
    <source>
        <dbReference type="Google" id="ProtNLM"/>
    </source>
</evidence>
<evidence type="ECO:0000313" key="2">
    <source>
        <dbReference type="EMBL" id="PZO37479.1"/>
    </source>
</evidence>
<dbReference type="EMBL" id="QBMN01000121">
    <property type="protein sequence ID" value="PZO37479.1"/>
    <property type="molecule type" value="Genomic_DNA"/>
</dbReference>
<proteinExistence type="predicted"/>
<feature type="chain" id="PRO_5015996825" description="VCBS repeat-containing protein" evidence="1">
    <location>
        <begin position="23"/>
        <end position="306"/>
    </location>
</feature>
<dbReference type="Proteomes" id="UP000249081">
    <property type="component" value="Unassembled WGS sequence"/>
</dbReference>
<feature type="signal peptide" evidence="1">
    <location>
        <begin position="1"/>
        <end position="22"/>
    </location>
</feature>
<dbReference type="SUPFAM" id="SSF69318">
    <property type="entry name" value="Integrin alpha N-terminal domain"/>
    <property type="match status" value="1"/>
</dbReference>
<evidence type="ECO:0000313" key="3">
    <source>
        <dbReference type="Proteomes" id="UP000249081"/>
    </source>
</evidence>
<reference evidence="2 3" key="2">
    <citation type="submission" date="2018-06" db="EMBL/GenBank/DDBJ databases">
        <title>Metagenomic assembly of (sub)arctic Cyanobacteria and their associated microbiome from non-axenic cultures.</title>
        <authorList>
            <person name="Baurain D."/>
        </authorList>
    </citation>
    <scope>NUCLEOTIDE SEQUENCE [LARGE SCALE GENOMIC DNA]</scope>
    <source>
        <strain evidence="2">ULC041bin1</strain>
    </source>
</reference>
<dbReference type="InterPro" id="IPR028994">
    <property type="entry name" value="Integrin_alpha_N"/>
</dbReference>
<organism evidence="2 3">
    <name type="scientific">Shackletoniella antarctica</name>
    <dbReference type="NCBI Taxonomy" id="268115"/>
    <lineage>
        <taxon>Bacteria</taxon>
        <taxon>Bacillati</taxon>
        <taxon>Cyanobacteriota</taxon>
        <taxon>Cyanophyceae</taxon>
        <taxon>Oculatellales</taxon>
        <taxon>Oculatellaceae</taxon>
        <taxon>Shackletoniella</taxon>
    </lineage>
</organism>
<evidence type="ECO:0000256" key="1">
    <source>
        <dbReference type="SAM" id="SignalP"/>
    </source>
</evidence>
<sequence length="306" mass="34247">MKAILPSLLIGSLVTLGMPALAENPRLEIDYDTGELTDQQIEQGPIRVVVNYTPIDYEAEEIGNNLSLQLFYNDQLQRSVNDTAAMFAGVELMDLDGNGTAEVVVQTFTGGAHCCMAYTTYSWQDGQFNPTYFSYLDGGGGEFKDIDDDGKMEFVTLDNAFFYSFSSYAGSYPPSVILTYDNGAYLDTTPQFTNYTDDIAAGMRFTVEDPEFSDRGDKNGVLAGYVAQNIRLGRYREAWLFMLAHYDRTDDWGLYTYTDDGEAVQTYPDFPTALYSFLQDLGYLDASGRPQIEVDRSPVVAEREQF</sequence>
<accession>A0A2W4W666</accession>
<name>A0A2W4W666_9CYAN</name>
<keyword evidence="1" id="KW-0732">Signal</keyword>
<comment type="caution">
    <text evidence="2">The sequence shown here is derived from an EMBL/GenBank/DDBJ whole genome shotgun (WGS) entry which is preliminary data.</text>
</comment>
<reference evidence="3" key="1">
    <citation type="submission" date="2018-04" db="EMBL/GenBank/DDBJ databases">
        <authorList>
            <person name="Cornet L."/>
        </authorList>
    </citation>
    <scope>NUCLEOTIDE SEQUENCE [LARGE SCALE GENOMIC DNA]</scope>
</reference>